<dbReference type="Proteomes" id="UP001231649">
    <property type="component" value="Chromosome 11"/>
</dbReference>
<accession>A0ACC2R511</accession>
<gene>
    <name evidence="1" type="ORF">PYW08_001601</name>
</gene>
<protein>
    <submittedName>
        <fullName evidence="1">Uncharacterized protein</fullName>
    </submittedName>
</protein>
<sequence length="163" mass="19169">MNRIPEATVLLPQSYFWGCLTLSKDCPFFSTEDPNLYYFGIVLASLYAAVLLVILADLKFYWSVDHYQRQIDYYINLVRKKVRHVQLDQKRLMSQQERTEKQLKRSEECRGVVTGIRGALSTDDHNQLSTLTSYFVDTRPRSTWNATRRCQQAEEEDISDWCL</sequence>
<organism evidence="1 2">
    <name type="scientific">Mythimna loreyi</name>
    <dbReference type="NCBI Taxonomy" id="667449"/>
    <lineage>
        <taxon>Eukaryota</taxon>
        <taxon>Metazoa</taxon>
        <taxon>Ecdysozoa</taxon>
        <taxon>Arthropoda</taxon>
        <taxon>Hexapoda</taxon>
        <taxon>Insecta</taxon>
        <taxon>Pterygota</taxon>
        <taxon>Neoptera</taxon>
        <taxon>Endopterygota</taxon>
        <taxon>Lepidoptera</taxon>
        <taxon>Glossata</taxon>
        <taxon>Ditrysia</taxon>
        <taxon>Noctuoidea</taxon>
        <taxon>Noctuidae</taxon>
        <taxon>Noctuinae</taxon>
        <taxon>Hadenini</taxon>
        <taxon>Mythimna</taxon>
    </lineage>
</organism>
<keyword evidence="2" id="KW-1185">Reference proteome</keyword>
<name>A0ACC2R511_9NEOP</name>
<reference evidence="1" key="1">
    <citation type="submission" date="2023-03" db="EMBL/GenBank/DDBJ databases">
        <title>Chromosome-level genomes of two armyworms, Mythimna separata and Mythimna loreyi, provide insights into the biosynthesis and reception of sex pheromones.</title>
        <authorList>
            <person name="Zhao H."/>
        </authorList>
    </citation>
    <scope>NUCLEOTIDE SEQUENCE</scope>
    <source>
        <strain evidence="1">BeijingLab</strain>
    </source>
</reference>
<evidence type="ECO:0000313" key="2">
    <source>
        <dbReference type="Proteomes" id="UP001231649"/>
    </source>
</evidence>
<proteinExistence type="predicted"/>
<comment type="caution">
    <text evidence="1">The sequence shown here is derived from an EMBL/GenBank/DDBJ whole genome shotgun (WGS) entry which is preliminary data.</text>
</comment>
<evidence type="ECO:0000313" key="1">
    <source>
        <dbReference type="EMBL" id="KAJ8733303.1"/>
    </source>
</evidence>
<dbReference type="EMBL" id="CM056787">
    <property type="protein sequence ID" value="KAJ8733303.1"/>
    <property type="molecule type" value="Genomic_DNA"/>
</dbReference>